<evidence type="ECO:0000313" key="16">
    <source>
        <dbReference type="EnsemblProtists" id="EOD42046"/>
    </source>
</evidence>
<keyword evidence="6" id="KW-0808">Transferase</keyword>
<evidence type="ECO:0000256" key="1">
    <source>
        <dbReference type="ARBA" id="ARBA00001946"/>
    </source>
</evidence>
<feature type="region of interest" description="Disordered" evidence="14">
    <location>
        <begin position="1"/>
        <end position="23"/>
    </location>
</feature>
<comment type="function">
    <text evidence="2">Catalyzes the phosphorylation of pyruvate to phosphoenolpyruvate.</text>
</comment>
<dbReference type="AlphaFoldDB" id="A0A0D3L211"/>
<dbReference type="EC" id="2.7.9.2" evidence="5"/>
<dbReference type="Proteomes" id="UP000013827">
    <property type="component" value="Unassembled WGS sequence"/>
</dbReference>
<feature type="domain" description="Pyruvate phosphate dikinase AMP/ATP-binding" evidence="15">
    <location>
        <begin position="107"/>
        <end position="244"/>
    </location>
</feature>
<dbReference type="HOGENOM" id="CLU_1118152_0_0_1"/>
<dbReference type="Pfam" id="PF01326">
    <property type="entry name" value="PPDK_N"/>
    <property type="match status" value="1"/>
</dbReference>
<proteinExistence type="inferred from homology"/>
<evidence type="ECO:0000256" key="13">
    <source>
        <dbReference type="ARBA" id="ARBA00047700"/>
    </source>
</evidence>
<dbReference type="GO" id="GO:0008986">
    <property type="term" value="F:pyruvate, water dikinase activity"/>
    <property type="evidence" value="ECO:0007669"/>
    <property type="project" value="UniProtKB-EC"/>
</dbReference>
<comment type="catalytic activity">
    <reaction evidence="13">
        <text>pyruvate + ATP + H2O = phosphoenolpyruvate + AMP + phosphate + 2 H(+)</text>
        <dbReference type="Rhea" id="RHEA:11364"/>
        <dbReference type="ChEBI" id="CHEBI:15361"/>
        <dbReference type="ChEBI" id="CHEBI:15377"/>
        <dbReference type="ChEBI" id="CHEBI:15378"/>
        <dbReference type="ChEBI" id="CHEBI:30616"/>
        <dbReference type="ChEBI" id="CHEBI:43474"/>
        <dbReference type="ChEBI" id="CHEBI:58702"/>
        <dbReference type="ChEBI" id="CHEBI:456215"/>
        <dbReference type="EC" id="2.7.9.2"/>
    </reaction>
</comment>
<name>A0A0D3L211_EMIH1</name>
<reference evidence="16" key="2">
    <citation type="submission" date="2024-10" db="UniProtKB">
        <authorList>
            <consortium name="EnsemblProtists"/>
        </authorList>
    </citation>
    <scope>IDENTIFICATION</scope>
</reference>
<dbReference type="InterPro" id="IPR006319">
    <property type="entry name" value="PEP_synth"/>
</dbReference>
<comment type="cofactor">
    <cofactor evidence="1">
        <name>Mg(2+)</name>
        <dbReference type="ChEBI" id="CHEBI:18420"/>
    </cofactor>
</comment>
<dbReference type="SUPFAM" id="SSF56059">
    <property type="entry name" value="Glutathione synthetase ATP-binding domain-like"/>
    <property type="match status" value="1"/>
</dbReference>
<comment type="pathway">
    <text evidence="3">Carbohydrate biosynthesis; gluconeogenesis.</text>
</comment>
<evidence type="ECO:0000256" key="7">
    <source>
        <dbReference type="ARBA" id="ARBA00022723"/>
    </source>
</evidence>
<dbReference type="KEGG" id="ehx:EMIHUDRAFT_447557"/>
<comment type="similarity">
    <text evidence="4">Belongs to the PEP-utilizing enzyme family.</text>
</comment>
<keyword evidence="17" id="KW-1185">Reference proteome</keyword>
<evidence type="ECO:0000313" key="17">
    <source>
        <dbReference type="Proteomes" id="UP000013827"/>
    </source>
</evidence>
<dbReference type="STRING" id="2903.R1G1X9"/>
<sequence length="249" mass="25865">MGTAQSAPVAGAVRPPSVRLDANDDAPYERAMLAALDAKKPLPVRAVGGKKWTAAVTASREWAAAEPKLGTPEGPRLCVGLKRLAQRLPLSAAQTACLDTVRRAMEAWPGRLAAVRSSAPEEDGTGASFAGVFETKLGVSPEGLEAAVRACFASVFDHRVFSYAGAHKPAFAATVMEMVDAATAGVAFSANPLNSDLDEMLVDAGYGLGESVVDGSIVADRFVWDKVGGRLLESKVGSKAQEVRLAADG</sequence>
<evidence type="ECO:0000256" key="4">
    <source>
        <dbReference type="ARBA" id="ARBA00007837"/>
    </source>
</evidence>
<evidence type="ECO:0000256" key="2">
    <source>
        <dbReference type="ARBA" id="ARBA00002988"/>
    </source>
</evidence>
<evidence type="ECO:0000256" key="14">
    <source>
        <dbReference type="SAM" id="MobiDB-lite"/>
    </source>
</evidence>
<dbReference type="InterPro" id="IPR013815">
    <property type="entry name" value="ATP_grasp_subdomain_1"/>
</dbReference>
<evidence type="ECO:0000259" key="15">
    <source>
        <dbReference type="Pfam" id="PF01326"/>
    </source>
</evidence>
<dbReference type="RefSeq" id="XP_005794475.1">
    <property type="nucleotide sequence ID" value="XM_005794418.1"/>
</dbReference>
<evidence type="ECO:0000256" key="9">
    <source>
        <dbReference type="ARBA" id="ARBA00022777"/>
    </source>
</evidence>
<dbReference type="Gene3D" id="3.30.470.20">
    <property type="entry name" value="ATP-grasp fold, B domain"/>
    <property type="match status" value="1"/>
</dbReference>
<keyword evidence="8" id="KW-0547">Nucleotide-binding</keyword>
<dbReference type="GeneID" id="17287316"/>
<evidence type="ECO:0000256" key="10">
    <source>
        <dbReference type="ARBA" id="ARBA00022840"/>
    </source>
</evidence>
<evidence type="ECO:0000256" key="12">
    <source>
        <dbReference type="ARBA" id="ARBA00033470"/>
    </source>
</evidence>
<dbReference type="EnsemblProtists" id="EOD42046">
    <property type="protein sequence ID" value="EOD42046"/>
    <property type="gene ID" value="EMIHUDRAFT_447557"/>
</dbReference>
<evidence type="ECO:0000256" key="6">
    <source>
        <dbReference type="ARBA" id="ARBA00022679"/>
    </source>
</evidence>
<dbReference type="Gene3D" id="3.30.1490.20">
    <property type="entry name" value="ATP-grasp fold, A domain"/>
    <property type="match status" value="1"/>
</dbReference>
<reference evidence="17" key="1">
    <citation type="journal article" date="2013" name="Nature">
        <title>Pan genome of the phytoplankton Emiliania underpins its global distribution.</title>
        <authorList>
            <person name="Read B.A."/>
            <person name="Kegel J."/>
            <person name="Klute M.J."/>
            <person name="Kuo A."/>
            <person name="Lefebvre S.C."/>
            <person name="Maumus F."/>
            <person name="Mayer C."/>
            <person name="Miller J."/>
            <person name="Monier A."/>
            <person name="Salamov A."/>
            <person name="Young J."/>
            <person name="Aguilar M."/>
            <person name="Claverie J.M."/>
            <person name="Frickenhaus S."/>
            <person name="Gonzalez K."/>
            <person name="Herman E.K."/>
            <person name="Lin Y.C."/>
            <person name="Napier J."/>
            <person name="Ogata H."/>
            <person name="Sarno A.F."/>
            <person name="Shmutz J."/>
            <person name="Schroeder D."/>
            <person name="de Vargas C."/>
            <person name="Verret F."/>
            <person name="von Dassow P."/>
            <person name="Valentin K."/>
            <person name="Van de Peer Y."/>
            <person name="Wheeler G."/>
            <person name="Dacks J.B."/>
            <person name="Delwiche C.F."/>
            <person name="Dyhrman S.T."/>
            <person name="Glockner G."/>
            <person name="John U."/>
            <person name="Richards T."/>
            <person name="Worden A.Z."/>
            <person name="Zhang X."/>
            <person name="Grigoriev I.V."/>
            <person name="Allen A.E."/>
            <person name="Bidle K."/>
            <person name="Borodovsky M."/>
            <person name="Bowler C."/>
            <person name="Brownlee C."/>
            <person name="Cock J.M."/>
            <person name="Elias M."/>
            <person name="Gladyshev V.N."/>
            <person name="Groth M."/>
            <person name="Guda C."/>
            <person name="Hadaegh A."/>
            <person name="Iglesias-Rodriguez M.D."/>
            <person name="Jenkins J."/>
            <person name="Jones B.M."/>
            <person name="Lawson T."/>
            <person name="Leese F."/>
            <person name="Lindquist E."/>
            <person name="Lobanov A."/>
            <person name="Lomsadze A."/>
            <person name="Malik S.B."/>
            <person name="Marsh M.E."/>
            <person name="Mackinder L."/>
            <person name="Mock T."/>
            <person name="Mueller-Roeber B."/>
            <person name="Pagarete A."/>
            <person name="Parker M."/>
            <person name="Probert I."/>
            <person name="Quesneville H."/>
            <person name="Raines C."/>
            <person name="Rensing S.A."/>
            <person name="Riano-Pachon D.M."/>
            <person name="Richier S."/>
            <person name="Rokitta S."/>
            <person name="Shiraiwa Y."/>
            <person name="Soanes D.M."/>
            <person name="van der Giezen M."/>
            <person name="Wahlund T.M."/>
            <person name="Williams B."/>
            <person name="Wilson W."/>
            <person name="Wolfe G."/>
            <person name="Wurch L.L."/>
        </authorList>
    </citation>
    <scope>NUCLEOTIDE SEQUENCE</scope>
</reference>
<keyword evidence="11" id="KW-0460">Magnesium</keyword>
<evidence type="ECO:0000256" key="11">
    <source>
        <dbReference type="ARBA" id="ARBA00022842"/>
    </source>
</evidence>
<dbReference type="PaxDb" id="2903-EOD42046"/>
<dbReference type="InterPro" id="IPR002192">
    <property type="entry name" value="PPDK_AMP/ATP-bd"/>
</dbReference>
<keyword evidence="7" id="KW-0479">Metal-binding</keyword>
<organism evidence="16 17">
    <name type="scientific">Emiliania huxleyi (strain CCMP1516)</name>
    <dbReference type="NCBI Taxonomy" id="280463"/>
    <lineage>
        <taxon>Eukaryota</taxon>
        <taxon>Haptista</taxon>
        <taxon>Haptophyta</taxon>
        <taxon>Prymnesiophyceae</taxon>
        <taxon>Isochrysidales</taxon>
        <taxon>Noelaerhabdaceae</taxon>
        <taxon>Emiliania</taxon>
    </lineage>
</organism>
<dbReference type="PANTHER" id="PTHR43030">
    <property type="entry name" value="PHOSPHOENOLPYRUVATE SYNTHASE"/>
    <property type="match status" value="1"/>
</dbReference>
<keyword evidence="9" id="KW-0418">Kinase</keyword>
<evidence type="ECO:0000256" key="8">
    <source>
        <dbReference type="ARBA" id="ARBA00022741"/>
    </source>
</evidence>
<evidence type="ECO:0000256" key="5">
    <source>
        <dbReference type="ARBA" id="ARBA00011996"/>
    </source>
</evidence>
<protein>
    <recommendedName>
        <fullName evidence="5">pyruvate, water dikinase</fullName>
        <ecNumber evidence="5">2.7.9.2</ecNumber>
    </recommendedName>
    <alternativeName>
        <fullName evidence="12">Pyruvate, water dikinase</fullName>
    </alternativeName>
</protein>
<evidence type="ECO:0000256" key="3">
    <source>
        <dbReference type="ARBA" id="ARBA00004742"/>
    </source>
</evidence>
<dbReference type="GO" id="GO:0046872">
    <property type="term" value="F:metal ion binding"/>
    <property type="evidence" value="ECO:0007669"/>
    <property type="project" value="UniProtKB-KW"/>
</dbReference>
<dbReference type="GO" id="GO:0005524">
    <property type="term" value="F:ATP binding"/>
    <property type="evidence" value="ECO:0007669"/>
    <property type="project" value="UniProtKB-KW"/>
</dbReference>
<keyword evidence="10" id="KW-0067">ATP-binding</keyword>
<accession>A0A0D3L211</accession>
<dbReference type="PANTHER" id="PTHR43030:SF1">
    <property type="entry name" value="PHOSPHOENOLPYRUVATE SYNTHASE"/>
    <property type="match status" value="1"/>
</dbReference>